<dbReference type="Proteomes" id="UP001620626">
    <property type="component" value="Unassembled WGS sequence"/>
</dbReference>
<comment type="caution">
    <text evidence="2">The sequence shown here is derived from an EMBL/GenBank/DDBJ whole genome shotgun (WGS) entry which is preliminary data.</text>
</comment>
<feature type="compositionally biased region" description="Low complexity" evidence="1">
    <location>
        <begin position="571"/>
        <end position="607"/>
    </location>
</feature>
<protein>
    <submittedName>
        <fullName evidence="2">Uncharacterized protein</fullName>
    </submittedName>
</protein>
<reference evidence="2 3" key="1">
    <citation type="submission" date="2024-10" db="EMBL/GenBank/DDBJ databases">
        <authorList>
            <person name="Kim D."/>
        </authorList>
    </citation>
    <scope>NUCLEOTIDE SEQUENCE [LARGE SCALE GENOMIC DNA]</scope>
    <source>
        <strain evidence="2">BH-2024</strain>
    </source>
</reference>
<name>A0ABD2JB32_9BILA</name>
<evidence type="ECO:0000256" key="1">
    <source>
        <dbReference type="SAM" id="MobiDB-lite"/>
    </source>
</evidence>
<feature type="region of interest" description="Disordered" evidence="1">
    <location>
        <begin position="1"/>
        <end position="42"/>
    </location>
</feature>
<feature type="region of interest" description="Disordered" evidence="1">
    <location>
        <begin position="326"/>
        <end position="388"/>
    </location>
</feature>
<feature type="region of interest" description="Disordered" evidence="1">
    <location>
        <begin position="183"/>
        <end position="268"/>
    </location>
</feature>
<feature type="compositionally biased region" description="Low complexity" evidence="1">
    <location>
        <begin position="359"/>
        <end position="388"/>
    </location>
</feature>
<feature type="region of interest" description="Disordered" evidence="1">
    <location>
        <begin position="516"/>
        <end position="648"/>
    </location>
</feature>
<feature type="compositionally biased region" description="Polar residues" evidence="1">
    <location>
        <begin position="544"/>
        <end position="556"/>
    </location>
</feature>
<sequence length="758" mass="83487">MCPFYVVAPAADQQQPEEEEERGTVPEDGTNGGGQHPEHGEAEAVDAPSYGHHLQYGRLVAVKRTWETWHHGGDGSILAGDDDLPISDQAPPNLISGLWHNGAEASPENSPLFDQYLWHPADGAIPADHSSPPGHPWHSADVMPEHTMPVDQPTWDQKCNAMADQRPPLGSDRQYLVTTATSINKHPPAAPQQKPSPISAPHSATLPRTQSTPSAAANRPWTPSTVTHTTINTTYQGIHGHHHQQLPTPPATPSPRGKAAATTAQTEPALLTDYSWRVTKSGDQRQIDESNNWVVPFSWRQRQPPAHLRVSSSVRNWTELERWEREVAQRRPERGPRRGKSPPRYGRYAEFVEPKTAAQPKQQHQFGQDQHQPQQQFVGQRTAQAAQQQVGAVQENGHQMPRVVPQHQTQQQHAGVIQSAQQVGAVQGNQTLPRMGTQHRAPHQQFGFVQQPQQQVGAVHLPQQQFGAVQPPQQEFGTVQGSQELLRVAPQRPTQQQQQAGVVQGDKGLARIPARQPTPVQQPQQQIGAVQGSQTMPRIAQPARQGQNGAVQSPQPQRGAVPLPRIPTPQPQQQHQQQQRHAAATPQSQQQVGAVQGQVPKQAPQQQHGKLVGAVQLPRMTSQQQPPTGPVQGSQTLPRMAPKNQQQPQLQLGAVPLPRMASPQLQQNQHQQHVGAVQQQPKKAMAAQQQMPQQVGAVQGNQQVSRMMAPQQQQHWQRQQQEIGELGAENGTNRWEEWQECCVQLPAGNSILGKNMAI</sequence>
<keyword evidence="3" id="KW-1185">Reference proteome</keyword>
<organism evidence="2 3">
    <name type="scientific">Heterodera trifolii</name>
    <dbReference type="NCBI Taxonomy" id="157864"/>
    <lineage>
        <taxon>Eukaryota</taxon>
        <taxon>Metazoa</taxon>
        <taxon>Ecdysozoa</taxon>
        <taxon>Nematoda</taxon>
        <taxon>Chromadorea</taxon>
        <taxon>Rhabditida</taxon>
        <taxon>Tylenchina</taxon>
        <taxon>Tylenchomorpha</taxon>
        <taxon>Tylenchoidea</taxon>
        <taxon>Heteroderidae</taxon>
        <taxon>Heteroderinae</taxon>
        <taxon>Heterodera</taxon>
    </lineage>
</organism>
<feature type="compositionally biased region" description="Low complexity" evidence="1">
    <location>
        <begin position="1"/>
        <end position="14"/>
    </location>
</feature>
<evidence type="ECO:0000313" key="2">
    <source>
        <dbReference type="EMBL" id="KAL3087782.1"/>
    </source>
</evidence>
<accession>A0ABD2JB32</accession>
<proteinExistence type="predicted"/>
<evidence type="ECO:0000313" key="3">
    <source>
        <dbReference type="Proteomes" id="UP001620626"/>
    </source>
</evidence>
<dbReference type="AlphaFoldDB" id="A0ABD2JB32"/>
<feature type="compositionally biased region" description="Low complexity" evidence="1">
    <location>
        <begin position="516"/>
        <end position="535"/>
    </location>
</feature>
<feature type="compositionally biased region" description="Polar residues" evidence="1">
    <location>
        <begin position="206"/>
        <end position="236"/>
    </location>
</feature>
<gene>
    <name evidence="2" type="ORF">niasHT_029546</name>
</gene>
<feature type="compositionally biased region" description="Basic and acidic residues" evidence="1">
    <location>
        <begin position="326"/>
        <end position="336"/>
    </location>
</feature>
<feature type="compositionally biased region" description="Polar residues" evidence="1">
    <location>
        <begin position="619"/>
        <end position="648"/>
    </location>
</feature>
<dbReference type="EMBL" id="JBICBT010001015">
    <property type="protein sequence ID" value="KAL3087782.1"/>
    <property type="molecule type" value="Genomic_DNA"/>
</dbReference>